<feature type="non-terminal residue" evidence="2">
    <location>
        <position position="105"/>
    </location>
</feature>
<feature type="compositionally biased region" description="Polar residues" evidence="1">
    <location>
        <begin position="31"/>
        <end position="40"/>
    </location>
</feature>
<dbReference type="Proteomes" id="UP000676336">
    <property type="component" value="Unassembled WGS sequence"/>
</dbReference>
<feature type="compositionally biased region" description="Low complexity" evidence="1">
    <location>
        <begin position="79"/>
        <end position="93"/>
    </location>
</feature>
<evidence type="ECO:0000256" key="1">
    <source>
        <dbReference type="SAM" id="MobiDB-lite"/>
    </source>
</evidence>
<feature type="region of interest" description="Disordered" evidence="1">
    <location>
        <begin position="1"/>
        <end position="105"/>
    </location>
</feature>
<comment type="caution">
    <text evidence="2">The sequence shown here is derived from an EMBL/GenBank/DDBJ whole genome shotgun (WGS) entry which is preliminary data.</text>
</comment>
<evidence type="ECO:0000313" key="3">
    <source>
        <dbReference type="EMBL" id="CAF4166998.1"/>
    </source>
</evidence>
<feature type="compositionally biased region" description="Pro residues" evidence="1">
    <location>
        <begin position="94"/>
        <end position="105"/>
    </location>
</feature>
<feature type="compositionally biased region" description="Polar residues" evidence="1">
    <location>
        <begin position="1"/>
        <end position="17"/>
    </location>
</feature>
<proteinExistence type="predicted"/>
<reference evidence="2" key="1">
    <citation type="submission" date="2021-02" db="EMBL/GenBank/DDBJ databases">
        <authorList>
            <person name="Nowell W R."/>
        </authorList>
    </citation>
    <scope>NUCLEOTIDE SEQUENCE</scope>
</reference>
<gene>
    <name evidence="2" type="ORF">SMN809_LOCUS20405</name>
    <name evidence="3" type="ORF">SMN809_LOCUS20432</name>
</gene>
<feature type="non-terminal residue" evidence="2">
    <location>
        <position position="1"/>
    </location>
</feature>
<dbReference type="EMBL" id="CAJOBI010012576">
    <property type="protein sequence ID" value="CAF4166249.1"/>
    <property type="molecule type" value="Genomic_DNA"/>
</dbReference>
<protein>
    <submittedName>
        <fullName evidence="2">Uncharacterized protein</fullName>
    </submittedName>
</protein>
<feature type="compositionally biased region" description="Low complexity" evidence="1">
    <location>
        <begin position="41"/>
        <end position="59"/>
    </location>
</feature>
<evidence type="ECO:0000313" key="2">
    <source>
        <dbReference type="EMBL" id="CAF4166249.1"/>
    </source>
</evidence>
<organism evidence="2 4">
    <name type="scientific">Rotaria magnacalcarata</name>
    <dbReference type="NCBI Taxonomy" id="392030"/>
    <lineage>
        <taxon>Eukaryota</taxon>
        <taxon>Metazoa</taxon>
        <taxon>Spiralia</taxon>
        <taxon>Gnathifera</taxon>
        <taxon>Rotifera</taxon>
        <taxon>Eurotatoria</taxon>
        <taxon>Bdelloidea</taxon>
        <taxon>Philodinida</taxon>
        <taxon>Philodinidae</taxon>
        <taxon>Rotaria</taxon>
    </lineage>
</organism>
<dbReference type="EMBL" id="CAJOBI010012704">
    <property type="protein sequence ID" value="CAF4166998.1"/>
    <property type="molecule type" value="Genomic_DNA"/>
</dbReference>
<name>A0A8S2RIN9_9BILA</name>
<sequence>RNPQQQNEPGSGNSNLSAEAPSFERPKRYSNMRSNVSNSGQQQPPVQQSQIQMQPYQDQRAGYYEQNHWQPTPPPPTTYLPQQQQMMPPQMYHPQPPIPAPQSYF</sequence>
<dbReference type="AlphaFoldDB" id="A0A8S2RIN9"/>
<accession>A0A8S2RIN9</accession>
<evidence type="ECO:0000313" key="4">
    <source>
        <dbReference type="Proteomes" id="UP000676336"/>
    </source>
</evidence>